<accession>A0ABM0ZZR4</accession>
<organism evidence="13 14">
    <name type="scientific">Aplysia californica</name>
    <name type="common">California sea hare</name>
    <dbReference type="NCBI Taxonomy" id="6500"/>
    <lineage>
        <taxon>Eukaryota</taxon>
        <taxon>Metazoa</taxon>
        <taxon>Spiralia</taxon>
        <taxon>Lophotrochozoa</taxon>
        <taxon>Mollusca</taxon>
        <taxon>Gastropoda</taxon>
        <taxon>Heterobranchia</taxon>
        <taxon>Euthyneura</taxon>
        <taxon>Tectipleura</taxon>
        <taxon>Aplysiida</taxon>
        <taxon>Aplysioidea</taxon>
        <taxon>Aplysiidae</taxon>
        <taxon>Aplysia</taxon>
    </lineage>
</organism>
<evidence type="ECO:0000256" key="9">
    <source>
        <dbReference type="RuleBase" id="RU000688"/>
    </source>
</evidence>
<feature type="region of interest" description="Disordered" evidence="10">
    <location>
        <begin position="973"/>
        <end position="1208"/>
    </location>
</feature>
<dbReference type="InterPro" id="IPR009003">
    <property type="entry name" value="Peptidase_S1_PA"/>
</dbReference>
<feature type="region of interest" description="Disordered" evidence="10">
    <location>
        <begin position="680"/>
        <end position="723"/>
    </location>
</feature>
<evidence type="ECO:0000256" key="1">
    <source>
        <dbReference type="ARBA" id="ARBA00004651"/>
    </source>
</evidence>
<feature type="transmembrane region" description="Helical" evidence="11">
    <location>
        <begin position="80"/>
        <end position="107"/>
    </location>
</feature>
<sequence>MADRHLGPTSTFIFQLTTTTTITTTAAISTTNDISNIITNDNNSIISNSIINNSINNSISNNNSSVSNIITTGGRTTTEIIIWSFLLLMITMASLLGNGLVIACVRIHHRLREEQSNMFIVNLSVTDMLSAVLIMLSSLHALAGDRWMLGPVWCDVVCAANYTLIIVSMLTLCFIALDRYMAVLHALHYHRVITPNKAAMAESARDVLRQTNSEVQHNIPVRGTHEVAERATKMGGPLSSFDGCRKHRDHEHFLSVDDFGVDNLNTLPPHLDLPKKDIVSWVKSWAALVVRIKVNVISDLRPEFWGDDDEKPYPFGNMRGRIVNCVGSSWVHSVTGPLEGPCSCIECGKLSTNKKDKCWLIMLLTARHVVYDDKEARACKIDFFDDGPDGSGVQTLKGSEVHEANTERDHCVLVRFTHDDDLGQKLRDLCEQRRETDEDLRKKLRDKWGLWDEMALSYSFLDEFTSWLPVFVISHPHGRMKYITIGYFNREGGNSESVTYTTATCPGSSGGLVLSLGTRSVSELLLWSSRWYKRTVCVPHSCYFAKKLMGGSAKLIWGWFLHEYREASLIYFSETWFKDSISTNSVDIDRFHLVMKVAQEHHEHLNSQRISSSPSYRSRTRVSCMHDELATTVHRSSTRNSLRFPESSRRQNGGVNGVEETGEEKRNQRLLEHEGAEQWSANLSNHSDPRIHHSSGARPVNAAKTANHKTDCRSPMSENGESSLELQNLRYTCGNVCPSVSSTNNSTTKPTDQNDPWQNPDKNADRGSGLSSAELLTENAAITASTTTTTSETATTKTTTSLKPQMSSEFHPESGRTLAWVENGVTGPANVFGPVKRFTVGNNYDDDDDEDDEDNTSFSGVTTSPNMLAQLGSIEGTKQLVDCAIAVAIPSYRGNMTSLWSRRVSYPKDVGSPQTDHRLRSRQWADHNSFDQRGHNQISESDVSTTSSNNPLVQPNLAWSDNTLSMSDIRCVEHEPGQGGTTTTTTTTTTIITKPNPSPSIPQPHHQNHHHHNNKKTNNNTSTQSQPSPNTPQRQLDLHDLRPLNPAYPPNHQHNEDNNTVVTDSSRASKADLSNPIDKSKVLLRTSAQQHQLQESSKISQEDPTRKRLNVTHCATATTPTTTATKTTTTPATTTTTSTQQGHTHSSPQHIAKISSTTTHKRLTGTSYNEATTLTPGSAAGSRDVTTGTTRRSPGAKDTLTRQSKQRSYSASNKAVRSLLIVVLAYFICMTPFSITKLYKVIVGRPDALPGYVNLTASLCQFCSSAINPLIYGIFRRDFQRAFLMILRRFMVRARVTERQSPDTLSYQLN</sequence>
<feature type="domain" description="G-protein coupled receptors family 1 profile" evidence="12">
    <location>
        <begin position="1199"/>
        <end position="1272"/>
    </location>
</feature>
<feature type="region of interest" description="Disordered" evidence="10">
    <location>
        <begin position="740"/>
        <end position="770"/>
    </location>
</feature>
<keyword evidence="6 11" id="KW-0472">Membrane</keyword>
<dbReference type="GeneID" id="101856656"/>
<keyword evidence="8 9" id="KW-0807">Transducer</keyword>
<proteinExistence type="inferred from homology"/>
<feature type="compositionally biased region" description="Polar residues" evidence="10">
    <location>
        <begin position="1154"/>
        <end position="1176"/>
    </location>
</feature>
<dbReference type="PANTHER" id="PTHR24247">
    <property type="entry name" value="5-HYDROXYTRYPTAMINE RECEPTOR"/>
    <property type="match status" value="1"/>
</dbReference>
<dbReference type="PRINTS" id="PR00237">
    <property type="entry name" value="GPCRRHODOPSN"/>
</dbReference>
<evidence type="ECO:0000256" key="11">
    <source>
        <dbReference type="SAM" id="Phobius"/>
    </source>
</evidence>
<dbReference type="Gene3D" id="1.20.1070.10">
    <property type="entry name" value="Rhodopsin 7-helix transmembrane proteins"/>
    <property type="match status" value="2"/>
</dbReference>
<dbReference type="CDD" id="cd00637">
    <property type="entry name" value="7tm_classA_rhodopsin-like"/>
    <property type="match status" value="1"/>
</dbReference>
<feature type="compositionally biased region" description="Low complexity" evidence="10">
    <location>
        <begin position="1016"/>
        <end position="1033"/>
    </location>
</feature>
<comment type="subcellular location">
    <subcellularLocation>
        <location evidence="1">Cell membrane</location>
        <topology evidence="1">Multi-pass membrane protein</topology>
    </subcellularLocation>
</comment>
<evidence type="ECO:0000313" key="14">
    <source>
        <dbReference type="RefSeq" id="XP_012937885.1"/>
    </source>
</evidence>
<feature type="compositionally biased region" description="Basic residues" evidence="10">
    <location>
        <begin position="1006"/>
        <end position="1015"/>
    </location>
</feature>
<feature type="region of interest" description="Disordered" evidence="10">
    <location>
        <begin position="633"/>
        <end position="666"/>
    </location>
</feature>
<keyword evidence="7 9" id="KW-0675">Receptor</keyword>
<dbReference type="Proteomes" id="UP000694888">
    <property type="component" value="Unplaced"/>
</dbReference>
<feature type="compositionally biased region" description="Polar residues" evidence="10">
    <location>
        <begin position="1058"/>
        <end position="1068"/>
    </location>
</feature>
<feature type="compositionally biased region" description="Polar residues" evidence="10">
    <location>
        <begin position="740"/>
        <end position="761"/>
    </location>
</feature>
<evidence type="ECO:0000313" key="13">
    <source>
        <dbReference type="Proteomes" id="UP000694888"/>
    </source>
</evidence>
<dbReference type="SUPFAM" id="SSF81321">
    <property type="entry name" value="Family A G protein-coupled receptor-like"/>
    <property type="match status" value="2"/>
</dbReference>
<dbReference type="PANTHER" id="PTHR24247:SF278">
    <property type="entry name" value="HISTAMINE H2 RECEPTOR"/>
    <property type="match status" value="1"/>
</dbReference>
<evidence type="ECO:0000259" key="12">
    <source>
        <dbReference type="PROSITE" id="PS50262"/>
    </source>
</evidence>
<feature type="transmembrane region" description="Helical" evidence="11">
    <location>
        <begin position="159"/>
        <end position="177"/>
    </location>
</feature>
<feature type="compositionally biased region" description="Low complexity" evidence="10">
    <location>
        <begin position="782"/>
        <end position="801"/>
    </location>
</feature>
<evidence type="ECO:0000256" key="2">
    <source>
        <dbReference type="ARBA" id="ARBA00022475"/>
    </source>
</evidence>
<feature type="compositionally biased region" description="Low complexity" evidence="10">
    <location>
        <begin position="981"/>
        <end position="995"/>
    </location>
</feature>
<keyword evidence="4 11" id="KW-1133">Transmembrane helix</keyword>
<dbReference type="PROSITE" id="PS00237">
    <property type="entry name" value="G_PROTEIN_RECEP_F1_1"/>
    <property type="match status" value="1"/>
</dbReference>
<keyword evidence="3 9" id="KW-0812">Transmembrane</keyword>
<evidence type="ECO:0000256" key="7">
    <source>
        <dbReference type="ARBA" id="ARBA00023170"/>
    </source>
</evidence>
<gene>
    <name evidence="14" type="primary">LOC101856656</name>
</gene>
<evidence type="ECO:0000256" key="5">
    <source>
        <dbReference type="ARBA" id="ARBA00023040"/>
    </source>
</evidence>
<feature type="compositionally biased region" description="Low complexity" evidence="10">
    <location>
        <begin position="1116"/>
        <end position="1150"/>
    </location>
</feature>
<evidence type="ECO:0000256" key="8">
    <source>
        <dbReference type="ARBA" id="ARBA00023224"/>
    </source>
</evidence>
<feature type="compositionally biased region" description="Basic and acidic residues" evidence="10">
    <location>
        <begin position="915"/>
        <end position="934"/>
    </location>
</feature>
<evidence type="ECO:0000256" key="6">
    <source>
        <dbReference type="ARBA" id="ARBA00023136"/>
    </source>
</evidence>
<feature type="compositionally biased region" description="Polar residues" evidence="10">
    <location>
        <begin position="1086"/>
        <end position="1099"/>
    </location>
</feature>
<feature type="compositionally biased region" description="Polar residues" evidence="10">
    <location>
        <begin position="935"/>
        <end position="958"/>
    </location>
</feature>
<keyword evidence="5 9" id="KW-0297">G-protein coupled receptor</keyword>
<feature type="region of interest" description="Disordered" evidence="10">
    <location>
        <begin position="906"/>
        <end position="958"/>
    </location>
</feature>
<protein>
    <submittedName>
        <fullName evidence="14">Uncharacterized protein LOC101856656</fullName>
    </submittedName>
</protein>
<comment type="similarity">
    <text evidence="9">Belongs to the G-protein coupled receptor 1 family.</text>
</comment>
<feature type="compositionally biased region" description="Acidic residues" evidence="10">
    <location>
        <begin position="844"/>
        <end position="855"/>
    </location>
</feature>
<reference evidence="14" key="1">
    <citation type="submission" date="2025-08" db="UniProtKB">
        <authorList>
            <consortium name="RefSeq"/>
        </authorList>
    </citation>
    <scope>IDENTIFICATION</scope>
</reference>
<name>A0ABM0ZZR4_APLCA</name>
<feature type="region of interest" description="Disordered" evidence="10">
    <location>
        <begin position="782"/>
        <end position="814"/>
    </location>
</feature>
<feature type="region of interest" description="Disordered" evidence="10">
    <location>
        <begin position="841"/>
        <end position="864"/>
    </location>
</feature>
<feature type="domain" description="G-protein coupled receptors family 1 profile" evidence="12">
    <location>
        <begin position="97"/>
        <end position="200"/>
    </location>
</feature>
<dbReference type="InterPro" id="IPR017452">
    <property type="entry name" value="GPCR_Rhodpsn_7TM"/>
</dbReference>
<evidence type="ECO:0000256" key="3">
    <source>
        <dbReference type="ARBA" id="ARBA00022692"/>
    </source>
</evidence>
<evidence type="ECO:0000256" key="10">
    <source>
        <dbReference type="SAM" id="MobiDB-lite"/>
    </source>
</evidence>
<dbReference type="Pfam" id="PF00001">
    <property type="entry name" value="7tm_1"/>
    <property type="match status" value="2"/>
</dbReference>
<evidence type="ECO:0000256" key="4">
    <source>
        <dbReference type="ARBA" id="ARBA00022989"/>
    </source>
</evidence>
<dbReference type="SUPFAM" id="SSF50494">
    <property type="entry name" value="Trypsin-like serine proteases"/>
    <property type="match status" value="1"/>
</dbReference>
<keyword evidence="2" id="KW-1003">Cell membrane</keyword>
<dbReference type="InterPro" id="IPR000276">
    <property type="entry name" value="GPCR_Rhodpsn"/>
</dbReference>
<dbReference type="PROSITE" id="PS50262">
    <property type="entry name" value="G_PROTEIN_RECEP_F1_2"/>
    <property type="match status" value="2"/>
</dbReference>
<keyword evidence="13" id="KW-1185">Reference proteome</keyword>
<dbReference type="RefSeq" id="XP_012937885.1">
    <property type="nucleotide sequence ID" value="XM_013082431.2"/>
</dbReference>